<reference evidence="3 4" key="1">
    <citation type="submission" date="2024-08" db="EMBL/GenBank/DDBJ databases">
        <title>Two novel Cytobacillus novel species.</title>
        <authorList>
            <person name="Liu G."/>
        </authorList>
    </citation>
    <scope>NUCLEOTIDE SEQUENCE [LARGE SCALE GENOMIC DNA]</scope>
    <source>
        <strain evidence="3 4">FJAT-54145</strain>
    </source>
</reference>
<proteinExistence type="predicted"/>
<feature type="coiled-coil region" evidence="1">
    <location>
        <begin position="61"/>
        <end position="109"/>
    </location>
</feature>
<keyword evidence="2" id="KW-0472">Membrane</keyword>
<accession>A0ABW6KGF9</accession>
<keyword evidence="2" id="KW-0812">Transmembrane</keyword>
<dbReference type="RefSeq" id="WP_389363811.1">
    <property type="nucleotide sequence ID" value="NZ_JBIACK010000015.1"/>
</dbReference>
<dbReference type="Proteomes" id="UP001601059">
    <property type="component" value="Unassembled WGS sequence"/>
</dbReference>
<name>A0ABW6KGF9_9BACI</name>
<evidence type="ECO:0000256" key="2">
    <source>
        <dbReference type="SAM" id="Phobius"/>
    </source>
</evidence>
<sequence length="114" mass="13776">MSEFPPFHPEWLITFWLTTPVLRSIEPHLVLVVIIGVIVFLYMKKRKSLRENKIDTTENMFQHLLNKRRVIEQQIVMLEKQKKQGDISIELYEKSIDEYKEHLEHVKNELIKFT</sequence>
<evidence type="ECO:0000313" key="3">
    <source>
        <dbReference type="EMBL" id="MFE8703345.1"/>
    </source>
</evidence>
<feature type="transmembrane region" description="Helical" evidence="2">
    <location>
        <begin position="25"/>
        <end position="43"/>
    </location>
</feature>
<dbReference type="EMBL" id="JBIACK010000015">
    <property type="protein sequence ID" value="MFE8703345.1"/>
    <property type="molecule type" value="Genomic_DNA"/>
</dbReference>
<evidence type="ECO:0000256" key="1">
    <source>
        <dbReference type="SAM" id="Coils"/>
    </source>
</evidence>
<keyword evidence="1" id="KW-0175">Coiled coil</keyword>
<protein>
    <submittedName>
        <fullName evidence="3">Uncharacterized protein</fullName>
    </submittedName>
</protein>
<keyword evidence="2" id="KW-1133">Transmembrane helix</keyword>
<gene>
    <name evidence="3" type="ORF">ACFYKX_22550</name>
</gene>
<evidence type="ECO:0000313" key="4">
    <source>
        <dbReference type="Proteomes" id="UP001601059"/>
    </source>
</evidence>
<comment type="caution">
    <text evidence="3">The sequence shown here is derived from an EMBL/GenBank/DDBJ whole genome shotgun (WGS) entry which is preliminary data.</text>
</comment>
<keyword evidence="4" id="KW-1185">Reference proteome</keyword>
<organism evidence="3 4">
    <name type="scientific">Cytobacillus spartinae</name>
    <dbReference type="NCBI Taxonomy" id="3299023"/>
    <lineage>
        <taxon>Bacteria</taxon>
        <taxon>Bacillati</taxon>
        <taxon>Bacillota</taxon>
        <taxon>Bacilli</taxon>
        <taxon>Bacillales</taxon>
        <taxon>Bacillaceae</taxon>
        <taxon>Cytobacillus</taxon>
    </lineage>
</organism>